<evidence type="ECO:0000256" key="1">
    <source>
        <dbReference type="SAM" id="MobiDB-lite"/>
    </source>
</evidence>
<evidence type="ECO:0008006" key="3">
    <source>
        <dbReference type="Google" id="ProtNLM"/>
    </source>
</evidence>
<dbReference type="EMBL" id="JNSL01000148">
    <property type="protein sequence ID" value="KGA14429.1"/>
    <property type="molecule type" value="Genomic_DNA"/>
</dbReference>
<gene>
    <name evidence="2" type="ORF">GM51_17285</name>
</gene>
<feature type="region of interest" description="Disordered" evidence="1">
    <location>
        <begin position="368"/>
        <end position="413"/>
    </location>
</feature>
<organism evidence="2">
    <name type="scientific">freshwater metagenome</name>
    <dbReference type="NCBI Taxonomy" id="449393"/>
    <lineage>
        <taxon>unclassified sequences</taxon>
        <taxon>metagenomes</taxon>
        <taxon>ecological metagenomes</taxon>
    </lineage>
</organism>
<reference evidence="2" key="1">
    <citation type="submission" date="2014-06" db="EMBL/GenBank/DDBJ databases">
        <title>Key roles for freshwater Actinobacteria revealed by deep metagenomic sequencing.</title>
        <authorList>
            <person name="Ghai R."/>
            <person name="Mizuno C.M."/>
            <person name="Picazo A."/>
            <person name="Camacho A."/>
            <person name="Rodriguez-Valera F."/>
        </authorList>
    </citation>
    <scope>NUCLEOTIDE SEQUENCE</scope>
</reference>
<dbReference type="Gene3D" id="3.30.565.10">
    <property type="entry name" value="Histidine kinase-like ATPase, C-terminal domain"/>
    <property type="match status" value="1"/>
</dbReference>
<dbReference type="Pfam" id="PF13589">
    <property type="entry name" value="HATPase_c_3"/>
    <property type="match status" value="1"/>
</dbReference>
<feature type="compositionally biased region" description="Acidic residues" evidence="1">
    <location>
        <begin position="394"/>
        <end position="412"/>
    </location>
</feature>
<evidence type="ECO:0000313" key="2">
    <source>
        <dbReference type="EMBL" id="KGA14429.1"/>
    </source>
</evidence>
<protein>
    <recommendedName>
        <fullName evidence="3">Histidine kinase/HSP90-like ATPase domain-containing protein</fullName>
    </recommendedName>
</protein>
<dbReference type="InterPro" id="IPR036890">
    <property type="entry name" value="HATPase_C_sf"/>
</dbReference>
<dbReference type="AlphaFoldDB" id="A0A094PXG7"/>
<name>A0A094PXG7_9ZZZZ</name>
<dbReference type="SUPFAM" id="SSF55874">
    <property type="entry name" value="ATPase domain of HSP90 chaperone/DNA topoisomerase II/histidine kinase"/>
    <property type="match status" value="1"/>
</dbReference>
<feature type="compositionally biased region" description="Basic and acidic residues" evidence="1">
    <location>
        <begin position="381"/>
        <end position="390"/>
    </location>
</feature>
<sequence>MSDILDSGSFDARPDAGIFEVIRHLNYKAQYAFAEYIDNSISSFEENKAALLKMDPQYKLRIEIEVGTDEIRVKDNAGGIPSNQYARAFKTAERPPDPKKGLNEFGMGMKTASIWLSSHWTVISSALTEKDTGTVVFEVQKMIDSKQTIIKPSWKPKPNAHHHGTTIILTKLNRRITHLDNIKRHLGEIYRGYLRSKLVDIRIYRTGESENDPESIVAFEEMRPLVAKAAYPNGPRGEVTWKKDFEIKLSGGQTVTGTAMVLEKGSTPKAGLYLFRRKRLIIGASEPYRPKDIFGSSTTFPYQRIYGELHLDGFEVTHTKDDIIWGSNGDDEETFIKEVKKALQEGGLDLLMQAVNFRAKSLEQKDKLRDKVEKENEEIEKEIGQKKDGLTDFTDGDESDGDQVGEDEEQGVEELQPTFAKEAIGKREFNFPIEGVSWTFLINVERDGADAALFKTSATRETDREGNRKMNCIIIINANNKFARNYLNRNEEFYEVILRFAVASSFAKARCEHVGLEYTNAFVRYMNESLTLLDGSTNNS</sequence>
<accession>A0A094PXG7</accession>
<comment type="caution">
    <text evidence="2">The sequence shown here is derived from an EMBL/GenBank/DDBJ whole genome shotgun (WGS) entry which is preliminary data.</text>
</comment>
<proteinExistence type="predicted"/>